<dbReference type="Proteomes" id="UP000245655">
    <property type="component" value="Unassembled WGS sequence"/>
</dbReference>
<keyword evidence="1" id="KW-0812">Transmembrane</keyword>
<dbReference type="EMBL" id="QGGM01000005">
    <property type="protein sequence ID" value="PWK13209.1"/>
    <property type="molecule type" value="Genomic_DNA"/>
</dbReference>
<feature type="transmembrane region" description="Helical" evidence="1">
    <location>
        <begin position="106"/>
        <end position="127"/>
    </location>
</feature>
<evidence type="ECO:0000313" key="2">
    <source>
        <dbReference type="EMBL" id="PWK13209.1"/>
    </source>
</evidence>
<dbReference type="Pfam" id="PF06942">
    <property type="entry name" value="GlpM"/>
    <property type="match status" value="1"/>
</dbReference>
<sequence>MVDWAISSPYHSIGDDPVVIWLKMLIGALMVLAIQLFARTRFFYLAALAPLFPTFTLISHFIVGTERSPADLKVALIFSMLGVIPHLIYTFVVFFSIGYVSLYKALLFGVVAWTIAAAILVLTWQYIQA</sequence>
<comment type="caution">
    <text evidence="2">The sequence shown here is derived from an EMBL/GenBank/DDBJ whole genome shotgun (WGS) entry which is preliminary data.</text>
</comment>
<evidence type="ECO:0000256" key="1">
    <source>
        <dbReference type="SAM" id="Phobius"/>
    </source>
</evidence>
<keyword evidence="1" id="KW-1133">Transmembrane helix</keyword>
<reference evidence="2 3" key="1">
    <citation type="submission" date="2018-05" db="EMBL/GenBank/DDBJ databases">
        <title>Genomic Encyclopedia of Type Strains, Phase IV (KMG-IV): sequencing the most valuable type-strain genomes for metagenomic binning, comparative biology and taxonomic classification.</title>
        <authorList>
            <person name="Goeker M."/>
        </authorList>
    </citation>
    <scope>NUCLEOTIDE SEQUENCE [LARGE SCALE GENOMIC DNA]</scope>
    <source>
        <strain evidence="2 3">DSM 7229</strain>
    </source>
</reference>
<protein>
    <submittedName>
        <fullName evidence="2">Membrane protein GlpM</fullName>
    </submittedName>
</protein>
<proteinExistence type="predicted"/>
<keyword evidence="1" id="KW-0472">Membrane</keyword>
<gene>
    <name evidence="2" type="ORF">C8D84_10521</name>
</gene>
<accession>A0A2V2A3J6</accession>
<dbReference type="AlphaFoldDB" id="A0A2V2A3J6"/>
<feature type="transmembrane region" description="Helical" evidence="1">
    <location>
        <begin position="20"/>
        <end position="37"/>
    </location>
</feature>
<name>A0A2V2A3J6_PSYIM</name>
<feature type="transmembrane region" description="Helical" evidence="1">
    <location>
        <begin position="75"/>
        <end position="99"/>
    </location>
</feature>
<evidence type="ECO:0000313" key="3">
    <source>
        <dbReference type="Proteomes" id="UP000245655"/>
    </source>
</evidence>
<dbReference type="InterPro" id="IPR009707">
    <property type="entry name" value="GlpM/YdgC"/>
</dbReference>
<feature type="transmembrane region" description="Helical" evidence="1">
    <location>
        <begin position="42"/>
        <end position="63"/>
    </location>
</feature>
<organism evidence="2 3">
    <name type="scientific">Psychrobacter immobilis</name>
    <dbReference type="NCBI Taxonomy" id="498"/>
    <lineage>
        <taxon>Bacteria</taxon>
        <taxon>Pseudomonadati</taxon>
        <taxon>Pseudomonadota</taxon>
        <taxon>Gammaproteobacteria</taxon>
        <taxon>Moraxellales</taxon>
        <taxon>Moraxellaceae</taxon>
        <taxon>Psychrobacter</taxon>
    </lineage>
</organism>
<keyword evidence="3" id="KW-1185">Reference proteome</keyword>